<dbReference type="GO" id="GO:0008270">
    <property type="term" value="F:zinc ion binding"/>
    <property type="evidence" value="ECO:0007669"/>
    <property type="project" value="UniProtKB-KW"/>
</dbReference>
<evidence type="ECO:0000256" key="1">
    <source>
        <dbReference type="ARBA" id="ARBA00022723"/>
    </source>
</evidence>
<proteinExistence type="predicted"/>
<evidence type="ECO:0000256" key="3">
    <source>
        <dbReference type="ARBA" id="ARBA00022833"/>
    </source>
</evidence>
<dbReference type="EMBL" id="KN881630">
    <property type="protein sequence ID" value="KIY52679.1"/>
    <property type="molecule type" value="Genomic_DNA"/>
</dbReference>
<dbReference type="Proteomes" id="UP000054144">
    <property type="component" value="Unassembled WGS sequence"/>
</dbReference>
<gene>
    <name evidence="6" type="ORF">FISHEDRAFT_69495</name>
</gene>
<evidence type="ECO:0000256" key="4">
    <source>
        <dbReference type="PROSITE-ProRule" id="PRU00134"/>
    </source>
</evidence>
<dbReference type="OrthoDB" id="341421at2759"/>
<keyword evidence="7" id="KW-1185">Reference proteome</keyword>
<reference evidence="6 7" key="1">
    <citation type="journal article" date="2015" name="Fungal Genet. Biol.">
        <title>Evolution of novel wood decay mechanisms in Agaricales revealed by the genome sequences of Fistulina hepatica and Cylindrobasidium torrendii.</title>
        <authorList>
            <person name="Floudas D."/>
            <person name="Held B.W."/>
            <person name="Riley R."/>
            <person name="Nagy L.G."/>
            <person name="Koehler G."/>
            <person name="Ransdell A.S."/>
            <person name="Younus H."/>
            <person name="Chow J."/>
            <person name="Chiniquy J."/>
            <person name="Lipzen A."/>
            <person name="Tritt A."/>
            <person name="Sun H."/>
            <person name="Haridas S."/>
            <person name="LaButti K."/>
            <person name="Ohm R.A."/>
            <person name="Kues U."/>
            <person name="Blanchette R.A."/>
            <person name="Grigoriev I.V."/>
            <person name="Minto R.E."/>
            <person name="Hibbett D.S."/>
        </authorList>
    </citation>
    <scope>NUCLEOTIDE SEQUENCE [LARGE SCALE GENOMIC DNA]</scope>
    <source>
        <strain evidence="6 7">ATCC 64428</strain>
    </source>
</reference>
<evidence type="ECO:0000256" key="2">
    <source>
        <dbReference type="ARBA" id="ARBA00022771"/>
    </source>
</evidence>
<dbReference type="Gene3D" id="6.10.140.2220">
    <property type="match status" value="1"/>
</dbReference>
<evidence type="ECO:0000313" key="7">
    <source>
        <dbReference type="Proteomes" id="UP000054144"/>
    </source>
</evidence>
<dbReference type="PROSITE" id="PS50865">
    <property type="entry name" value="ZF_MYND_2"/>
    <property type="match status" value="1"/>
</dbReference>
<evidence type="ECO:0000259" key="5">
    <source>
        <dbReference type="PROSITE" id="PS50865"/>
    </source>
</evidence>
<dbReference type="InterPro" id="IPR002893">
    <property type="entry name" value="Znf_MYND"/>
</dbReference>
<keyword evidence="2 4" id="KW-0863">Zinc-finger</keyword>
<keyword evidence="3" id="KW-0862">Zinc</keyword>
<evidence type="ECO:0000313" key="6">
    <source>
        <dbReference type="EMBL" id="KIY52679.1"/>
    </source>
</evidence>
<sequence length="256" mass="28587">MPSGLTSFTEAELDYAAGRIDPCFRKYLKSIKKIIKDEKLDAKLKFSAGAPVPPDHPEELLGAVWRNFIGFFKDKPLNINEETQPDAYKFLKSFIPSSGHAHPRFDATPRTQLLLKGMQVTACFALGLLAWDKRDRATASKRYREGLEVAHTVPSFLDPVGKGWEMYVANEVKEMTSNLEIVVASDEQNAAPGRRTMFHIPNTRVEADGNVTFQDQMMSATDVCAACGKRDVKMKHCGACKAVTYCGPVCQKNHWK</sequence>
<dbReference type="Pfam" id="PF01753">
    <property type="entry name" value="zf-MYND"/>
    <property type="match status" value="1"/>
</dbReference>
<protein>
    <recommendedName>
        <fullName evidence="5">MYND-type domain-containing protein</fullName>
    </recommendedName>
</protein>
<organism evidence="6 7">
    <name type="scientific">Fistulina hepatica ATCC 64428</name>
    <dbReference type="NCBI Taxonomy" id="1128425"/>
    <lineage>
        <taxon>Eukaryota</taxon>
        <taxon>Fungi</taxon>
        <taxon>Dikarya</taxon>
        <taxon>Basidiomycota</taxon>
        <taxon>Agaricomycotina</taxon>
        <taxon>Agaricomycetes</taxon>
        <taxon>Agaricomycetidae</taxon>
        <taxon>Agaricales</taxon>
        <taxon>Fistulinaceae</taxon>
        <taxon>Fistulina</taxon>
    </lineage>
</organism>
<name>A0A0D7ALN3_9AGAR</name>
<keyword evidence="1" id="KW-0479">Metal-binding</keyword>
<feature type="domain" description="MYND-type" evidence="5">
    <location>
        <begin position="224"/>
        <end position="256"/>
    </location>
</feature>
<dbReference type="SUPFAM" id="SSF144232">
    <property type="entry name" value="HIT/MYND zinc finger-like"/>
    <property type="match status" value="1"/>
</dbReference>
<accession>A0A0D7ALN3</accession>
<dbReference type="AlphaFoldDB" id="A0A0D7ALN3"/>